<dbReference type="PANTHER" id="PTHR43161:SF9">
    <property type="entry name" value="SORBITOL DEHYDROGENASE"/>
    <property type="match status" value="1"/>
</dbReference>
<dbReference type="InterPro" id="IPR036291">
    <property type="entry name" value="NAD(P)-bd_dom_sf"/>
</dbReference>
<gene>
    <name evidence="9" type="ORF">AU252_09660</name>
</gene>
<evidence type="ECO:0000256" key="6">
    <source>
        <dbReference type="SAM" id="MobiDB-lite"/>
    </source>
</evidence>
<organism evidence="9">
    <name type="scientific">Pseudarthrobacter sulfonivorans</name>
    <dbReference type="NCBI Taxonomy" id="121292"/>
    <lineage>
        <taxon>Bacteria</taxon>
        <taxon>Bacillati</taxon>
        <taxon>Actinomycetota</taxon>
        <taxon>Actinomycetes</taxon>
        <taxon>Micrococcales</taxon>
        <taxon>Micrococcaceae</taxon>
        <taxon>Pseudarthrobacter</taxon>
    </lineage>
</organism>
<feature type="compositionally biased region" description="Polar residues" evidence="6">
    <location>
        <begin position="1"/>
        <end position="12"/>
    </location>
</feature>
<feature type="domain" description="Alcohol dehydrogenase-like C-terminal" evidence="7">
    <location>
        <begin position="205"/>
        <end position="325"/>
    </location>
</feature>
<name>A0A0U3QM59_9MICC</name>
<reference evidence="9 10" key="1">
    <citation type="submission" date="2015-12" db="EMBL/GenBank/DDBJ databases">
        <authorList>
            <person name="Shamseldin A."/>
            <person name="Moawad H."/>
            <person name="Abd El-Rahim W.M."/>
            <person name="Sadowsky M.J."/>
        </authorList>
    </citation>
    <scope>NUCLEOTIDE SEQUENCE [LARGE SCALE GENOMIC DNA]</scope>
    <source>
        <strain evidence="9 10">Ar51</strain>
    </source>
</reference>
<evidence type="ECO:0000256" key="3">
    <source>
        <dbReference type="ARBA" id="ARBA00022723"/>
    </source>
</evidence>
<dbReference type="SUPFAM" id="SSF50129">
    <property type="entry name" value="GroES-like"/>
    <property type="match status" value="1"/>
</dbReference>
<dbReference type="InterPro" id="IPR013149">
    <property type="entry name" value="ADH-like_C"/>
</dbReference>
<dbReference type="Proteomes" id="UP000065151">
    <property type="component" value="Chromosome"/>
</dbReference>
<evidence type="ECO:0000256" key="4">
    <source>
        <dbReference type="ARBA" id="ARBA00022833"/>
    </source>
</evidence>
<dbReference type="AlphaFoldDB" id="A0A0U3QM59"/>
<evidence type="ECO:0000256" key="1">
    <source>
        <dbReference type="ARBA" id="ARBA00001947"/>
    </source>
</evidence>
<dbReference type="GO" id="GO:0046872">
    <property type="term" value="F:metal ion binding"/>
    <property type="evidence" value="ECO:0007669"/>
    <property type="project" value="UniProtKB-KW"/>
</dbReference>
<dbReference type="InterPro" id="IPR013154">
    <property type="entry name" value="ADH-like_N"/>
</dbReference>
<dbReference type="EMBL" id="CP013747">
    <property type="protein sequence ID" value="ALV41380.1"/>
    <property type="molecule type" value="Genomic_DNA"/>
</dbReference>
<dbReference type="SUPFAM" id="SSF51735">
    <property type="entry name" value="NAD(P)-binding Rossmann-fold domains"/>
    <property type="match status" value="1"/>
</dbReference>
<evidence type="ECO:0000256" key="2">
    <source>
        <dbReference type="ARBA" id="ARBA00008072"/>
    </source>
</evidence>
<keyword evidence="4" id="KW-0862">Zinc</keyword>
<protein>
    <submittedName>
        <fullName evidence="9">L-idonate 5-dehydrogenase</fullName>
    </submittedName>
</protein>
<dbReference type="GO" id="GO:0016491">
    <property type="term" value="F:oxidoreductase activity"/>
    <property type="evidence" value="ECO:0007669"/>
    <property type="project" value="UniProtKB-KW"/>
</dbReference>
<dbReference type="Gene3D" id="3.90.180.10">
    <property type="entry name" value="Medium-chain alcohol dehydrogenases, catalytic domain"/>
    <property type="match status" value="1"/>
</dbReference>
<sequence length="382" mass="38439">MTTSPVTASTVTRKAPLPESGPAVVAHAAGDLRVEDIPLTPPPADQAVVEIAYGGICGSDLHYWLHGAAGESVLKAPMVLGHEIVGVVVRAAADGTGPAEGCAVAVHPATPGPGPGAGPGIVKYPEDRPNLSPGCTYLGSAARFPHTNGAFSRYSNLPTRMLRVLPDGLDLKTAALIEPASVAWHAVARAGDVAGKTALVIGSGPIGALVVAVLKRAGAARITAVDMHAKPLEIAAAVGADEVLQAGDAEAIVAVQADVVIESSGSHHGLASAIKGAVRGGKVVMVGLLPSGPQPVLISLAITRELELLGSFRFNDEIDDVITALADGSLFVDPVITHVFPLERGLEAFETAKNSAESGKVLLSFAPAASGTAPSTAGGSTT</sequence>
<dbReference type="KEGG" id="psul:AU252_09660"/>
<evidence type="ECO:0000313" key="9">
    <source>
        <dbReference type="EMBL" id="ALV41380.1"/>
    </source>
</evidence>
<evidence type="ECO:0000259" key="7">
    <source>
        <dbReference type="Pfam" id="PF00107"/>
    </source>
</evidence>
<dbReference type="PANTHER" id="PTHR43161">
    <property type="entry name" value="SORBITOL DEHYDROGENASE"/>
    <property type="match status" value="1"/>
</dbReference>
<comment type="similarity">
    <text evidence="2">Belongs to the zinc-containing alcohol dehydrogenase family.</text>
</comment>
<evidence type="ECO:0000259" key="8">
    <source>
        <dbReference type="Pfam" id="PF08240"/>
    </source>
</evidence>
<dbReference type="Gene3D" id="3.40.50.720">
    <property type="entry name" value="NAD(P)-binding Rossmann-like Domain"/>
    <property type="match status" value="1"/>
</dbReference>
<feature type="domain" description="Alcohol dehydrogenase-like N-terminal" evidence="8">
    <location>
        <begin position="44"/>
        <end position="167"/>
    </location>
</feature>
<evidence type="ECO:0000313" key="10">
    <source>
        <dbReference type="Proteomes" id="UP000065151"/>
    </source>
</evidence>
<dbReference type="STRING" id="121292.AU252_09660"/>
<comment type="cofactor">
    <cofactor evidence="1">
        <name>Zn(2+)</name>
        <dbReference type="ChEBI" id="CHEBI:29105"/>
    </cofactor>
</comment>
<dbReference type="Pfam" id="PF08240">
    <property type="entry name" value="ADH_N"/>
    <property type="match status" value="1"/>
</dbReference>
<dbReference type="Pfam" id="PF00107">
    <property type="entry name" value="ADH_zinc_N"/>
    <property type="match status" value="1"/>
</dbReference>
<keyword evidence="5" id="KW-0560">Oxidoreductase</keyword>
<proteinExistence type="inferred from homology"/>
<keyword evidence="3" id="KW-0479">Metal-binding</keyword>
<accession>A0A0U3QM59</accession>
<dbReference type="InterPro" id="IPR011032">
    <property type="entry name" value="GroES-like_sf"/>
</dbReference>
<evidence type="ECO:0000256" key="5">
    <source>
        <dbReference type="ARBA" id="ARBA00023002"/>
    </source>
</evidence>
<dbReference type="CDD" id="cd08232">
    <property type="entry name" value="idonate-5-DH"/>
    <property type="match status" value="1"/>
</dbReference>
<dbReference type="RefSeq" id="WP_058930523.1">
    <property type="nucleotide sequence ID" value="NZ_CP013747.1"/>
</dbReference>
<feature type="region of interest" description="Disordered" evidence="6">
    <location>
        <begin position="1"/>
        <end position="22"/>
    </location>
</feature>